<dbReference type="GO" id="GO:0015074">
    <property type="term" value="P:DNA integration"/>
    <property type="evidence" value="ECO:0007669"/>
    <property type="project" value="InterPro"/>
</dbReference>
<dbReference type="Proteomes" id="UP000198211">
    <property type="component" value="Unassembled WGS sequence"/>
</dbReference>
<comment type="caution">
    <text evidence="3">The sequence shown here is derived from an EMBL/GenBank/DDBJ whole genome shotgun (WGS) entry which is preliminary data.</text>
</comment>
<dbReference type="SUPFAM" id="SSF56672">
    <property type="entry name" value="DNA/RNA polymerases"/>
    <property type="match status" value="1"/>
</dbReference>
<feature type="region of interest" description="Disordered" evidence="1">
    <location>
        <begin position="276"/>
        <end position="297"/>
    </location>
</feature>
<evidence type="ECO:0000259" key="2">
    <source>
        <dbReference type="PROSITE" id="PS50994"/>
    </source>
</evidence>
<dbReference type="InterPro" id="IPR051320">
    <property type="entry name" value="Viral_Replic_Matur_Polypro"/>
</dbReference>
<dbReference type="InterPro" id="IPR043502">
    <property type="entry name" value="DNA/RNA_pol_sf"/>
</dbReference>
<proteinExistence type="predicted"/>
<reference evidence="4" key="1">
    <citation type="submission" date="2017-03" db="EMBL/GenBank/DDBJ databases">
        <title>Phytopthora megakarya and P. palmivora, two closely related causual agents of cacao black pod achieved similar genome size and gene model numbers by different mechanisms.</title>
        <authorList>
            <person name="Ali S."/>
            <person name="Shao J."/>
            <person name="Larry D.J."/>
            <person name="Kronmiller B."/>
            <person name="Shen D."/>
            <person name="Strem M.D."/>
            <person name="Melnick R.L."/>
            <person name="Guiltinan M.J."/>
            <person name="Tyler B.M."/>
            <person name="Meinhardt L.W."/>
            <person name="Bailey B.A."/>
        </authorList>
    </citation>
    <scope>NUCLEOTIDE SEQUENCE [LARGE SCALE GENOMIC DNA]</scope>
    <source>
        <strain evidence="4">zdho120</strain>
    </source>
</reference>
<dbReference type="EMBL" id="NBNE01003785">
    <property type="protein sequence ID" value="OWZ06870.1"/>
    <property type="molecule type" value="Genomic_DNA"/>
</dbReference>
<dbReference type="SUPFAM" id="SSF53098">
    <property type="entry name" value="Ribonuclease H-like"/>
    <property type="match status" value="1"/>
</dbReference>
<accession>A0A225VQQ8</accession>
<feature type="domain" description="Integrase catalytic" evidence="2">
    <location>
        <begin position="281"/>
        <end position="459"/>
    </location>
</feature>
<evidence type="ECO:0000313" key="3">
    <source>
        <dbReference type="EMBL" id="OWZ06870.1"/>
    </source>
</evidence>
<keyword evidence="4" id="KW-1185">Reference proteome</keyword>
<dbReference type="PANTHER" id="PTHR33064:SF37">
    <property type="entry name" value="RIBONUCLEASE H"/>
    <property type="match status" value="1"/>
</dbReference>
<dbReference type="PANTHER" id="PTHR33064">
    <property type="entry name" value="POL PROTEIN"/>
    <property type="match status" value="1"/>
</dbReference>
<dbReference type="AlphaFoldDB" id="A0A225VQQ8"/>
<sequence>MQDCFRSMMYDNLLVWNDDLLLFAKTPEGYLSKLRQFFAVLCARKLKLNAKKCVLFPLVSLPLSPTAASLQQFLCAANWLRDSMIDYALAVHPLQKMLDQVMAQHGRQAFVDKDVRVCLLTGASNTGWVIVVSQIQDWDEGNPVAEQTHELLVCRGGQFTGSRLNWSIVEKEAYPVNGIYIYCAHANLVYIFAPDKTVKPYLRGKLQLWAIQIAGPTIGLSGSAVAVKHIGLLDEDIAEDTGVGYFDGVDMSSACMFRHLEDDRFVWPFEEAKTKEQRRHQDVAPAAADEDGHGQRGGDDLLKALSKRFAVTTRRYECSHMDYLELGESYADSAASSTAAEVILDWYKRFGLPEMWESENGSHFKAELMKQLADKLKAVPNFVPVYTPWINGTVERVNRDILQAPRVMLLEFQLDTQLFTGLLVPSMLDTMVVPVAGAARPLTTDMATATPHRNNLHQHLASIHKEVADRKEKRRSGQENARGNLLVRWIGPFKITQALARSFIVAHLLTNEEFEVHGSRQKRYCDSDLGDSAEIREHVASRGIVLGIRAIVDYRFEPSANE</sequence>
<dbReference type="Gene3D" id="3.30.420.10">
    <property type="entry name" value="Ribonuclease H-like superfamily/Ribonuclease H"/>
    <property type="match status" value="1"/>
</dbReference>
<dbReference type="InterPro" id="IPR001584">
    <property type="entry name" value="Integrase_cat-core"/>
</dbReference>
<dbReference type="PROSITE" id="PS50994">
    <property type="entry name" value="INTEGRASE"/>
    <property type="match status" value="1"/>
</dbReference>
<dbReference type="Gene3D" id="3.30.70.270">
    <property type="match status" value="1"/>
</dbReference>
<protein>
    <recommendedName>
        <fullName evidence="2">Integrase catalytic domain-containing protein</fullName>
    </recommendedName>
</protein>
<dbReference type="InterPro" id="IPR036397">
    <property type="entry name" value="RNaseH_sf"/>
</dbReference>
<evidence type="ECO:0000256" key="1">
    <source>
        <dbReference type="SAM" id="MobiDB-lite"/>
    </source>
</evidence>
<dbReference type="GO" id="GO:0003676">
    <property type="term" value="F:nucleic acid binding"/>
    <property type="evidence" value="ECO:0007669"/>
    <property type="project" value="InterPro"/>
</dbReference>
<name>A0A225VQQ8_9STRA</name>
<dbReference type="InterPro" id="IPR043128">
    <property type="entry name" value="Rev_trsase/Diguanyl_cyclase"/>
</dbReference>
<evidence type="ECO:0000313" key="4">
    <source>
        <dbReference type="Proteomes" id="UP000198211"/>
    </source>
</evidence>
<dbReference type="InterPro" id="IPR012337">
    <property type="entry name" value="RNaseH-like_sf"/>
</dbReference>
<gene>
    <name evidence="3" type="ORF">PHMEG_00020817</name>
</gene>
<organism evidence="3 4">
    <name type="scientific">Phytophthora megakarya</name>
    <dbReference type="NCBI Taxonomy" id="4795"/>
    <lineage>
        <taxon>Eukaryota</taxon>
        <taxon>Sar</taxon>
        <taxon>Stramenopiles</taxon>
        <taxon>Oomycota</taxon>
        <taxon>Peronosporomycetes</taxon>
        <taxon>Peronosporales</taxon>
        <taxon>Peronosporaceae</taxon>
        <taxon>Phytophthora</taxon>
    </lineage>
</organism>